<accession>A0AAV5TI47</accession>
<proteinExistence type="inferred from homology"/>
<reference evidence="7" key="1">
    <citation type="submission" date="2023-10" db="EMBL/GenBank/DDBJ databases">
        <title>Genome assembly of Pristionchus species.</title>
        <authorList>
            <person name="Yoshida K."/>
            <person name="Sommer R.J."/>
        </authorList>
    </citation>
    <scope>NUCLEOTIDE SEQUENCE</scope>
    <source>
        <strain evidence="7">RS0144</strain>
    </source>
</reference>
<dbReference type="InterPro" id="IPR036734">
    <property type="entry name" value="Neur_chan_lig-bd_sf"/>
</dbReference>
<comment type="caution">
    <text evidence="7">The sequence shown here is derived from an EMBL/GenBank/DDBJ whole genome shotgun (WGS) entry which is preliminary data.</text>
</comment>
<keyword evidence="5" id="KW-0407">Ion channel</keyword>
<feature type="signal peptide" evidence="5">
    <location>
        <begin position="1"/>
        <end position="22"/>
    </location>
</feature>
<evidence type="ECO:0000256" key="3">
    <source>
        <dbReference type="ARBA" id="ARBA00022989"/>
    </source>
</evidence>
<keyword evidence="5" id="KW-0813">Transport</keyword>
<feature type="transmembrane region" description="Helical" evidence="5">
    <location>
        <begin position="355"/>
        <end position="374"/>
    </location>
</feature>
<sequence length="377" mass="42524">RDRPTMWAPLACLLVLVSSTAASLNVSIELTERLFKDYNTQASPFVGRQRVIADTDNALSVALRLTRAIIASVNERDWTISILVSANYKWNDRRLVWDPAESDGITEMMMKSDAVWQPDVYPCESAKVGNVLKEIIPSVTIRNDGTVSLEAYQMVNFICQMKFDAFPFDRQQCSLCFALDGLAGVPIVLTDFSEHPVELRSNSEWDVVESLKSERSRIEQDGKQTDRILFHFSLARRGFFWIFLIVVPTCLFCLVTLIGVFFYEGDDAVQNAASIGLTTMTSLMLVVTILSDELDKSDNLPALGWFVFVEIVVVCLSVIILLILDGIRSMARGYARRNKENCFLRMVTSKKTFRATRITLFLLSITALILNAILNWT</sequence>
<dbReference type="InterPro" id="IPR036719">
    <property type="entry name" value="Neuro-gated_channel_TM_sf"/>
</dbReference>
<organism evidence="7 8">
    <name type="scientific">Pristionchus entomophagus</name>
    <dbReference type="NCBI Taxonomy" id="358040"/>
    <lineage>
        <taxon>Eukaryota</taxon>
        <taxon>Metazoa</taxon>
        <taxon>Ecdysozoa</taxon>
        <taxon>Nematoda</taxon>
        <taxon>Chromadorea</taxon>
        <taxon>Rhabditida</taxon>
        <taxon>Rhabditina</taxon>
        <taxon>Diplogasteromorpha</taxon>
        <taxon>Diplogasteroidea</taxon>
        <taxon>Neodiplogasteridae</taxon>
        <taxon>Pristionchus</taxon>
    </lineage>
</organism>
<keyword evidence="4 5" id="KW-0472">Membrane</keyword>
<evidence type="ECO:0000256" key="5">
    <source>
        <dbReference type="RuleBase" id="RU000687"/>
    </source>
</evidence>
<comment type="subcellular location">
    <subcellularLocation>
        <location evidence="1">Membrane</location>
        <topology evidence="1">Multi-pass membrane protein</topology>
    </subcellularLocation>
</comment>
<keyword evidence="3 5" id="KW-1133">Transmembrane helix</keyword>
<dbReference type="SUPFAM" id="SSF63712">
    <property type="entry name" value="Nicotinic receptor ligand binding domain-like"/>
    <property type="match status" value="1"/>
</dbReference>
<gene>
    <name evidence="7" type="ORF">PENTCL1PPCAC_16185</name>
</gene>
<evidence type="ECO:0000256" key="2">
    <source>
        <dbReference type="ARBA" id="ARBA00022692"/>
    </source>
</evidence>
<dbReference type="Proteomes" id="UP001432027">
    <property type="component" value="Unassembled WGS sequence"/>
</dbReference>
<dbReference type="Pfam" id="PF02931">
    <property type="entry name" value="Neur_chan_LBD"/>
    <property type="match status" value="1"/>
</dbReference>
<name>A0AAV5TI47_9BILA</name>
<dbReference type="AlphaFoldDB" id="A0AAV5TI47"/>
<dbReference type="GO" id="GO:0004888">
    <property type="term" value="F:transmembrane signaling receptor activity"/>
    <property type="evidence" value="ECO:0007669"/>
    <property type="project" value="InterPro"/>
</dbReference>
<dbReference type="Gene3D" id="2.70.170.10">
    <property type="entry name" value="Neurotransmitter-gated ion-channel ligand-binding domain"/>
    <property type="match status" value="1"/>
</dbReference>
<dbReference type="InterPro" id="IPR006202">
    <property type="entry name" value="Neur_chan_lig-bd"/>
</dbReference>
<dbReference type="EMBL" id="BTSX01000004">
    <property type="protein sequence ID" value="GMS94010.1"/>
    <property type="molecule type" value="Genomic_DNA"/>
</dbReference>
<feature type="transmembrane region" description="Helical" evidence="5">
    <location>
        <begin position="302"/>
        <end position="324"/>
    </location>
</feature>
<keyword evidence="2 5" id="KW-0812">Transmembrane</keyword>
<feature type="transmembrane region" description="Helical" evidence="5">
    <location>
        <begin position="239"/>
        <end position="263"/>
    </location>
</feature>
<evidence type="ECO:0000313" key="7">
    <source>
        <dbReference type="EMBL" id="GMS94010.1"/>
    </source>
</evidence>
<feature type="non-terminal residue" evidence="7">
    <location>
        <position position="1"/>
    </location>
</feature>
<keyword evidence="5" id="KW-0732">Signal</keyword>
<keyword evidence="8" id="KW-1185">Reference proteome</keyword>
<evidence type="ECO:0000259" key="6">
    <source>
        <dbReference type="Pfam" id="PF02931"/>
    </source>
</evidence>
<feature type="domain" description="Neurotransmitter-gated ion-channel ligand-binding" evidence="6">
    <location>
        <begin position="29"/>
        <end position="237"/>
    </location>
</feature>
<dbReference type="GO" id="GO:0005230">
    <property type="term" value="F:extracellular ligand-gated monoatomic ion channel activity"/>
    <property type="evidence" value="ECO:0007669"/>
    <property type="project" value="InterPro"/>
</dbReference>
<comment type="similarity">
    <text evidence="5">Belongs to the ligand-gated ion channel (TC 1.A.9) family.</text>
</comment>
<feature type="transmembrane region" description="Helical" evidence="5">
    <location>
        <begin position="272"/>
        <end position="290"/>
    </location>
</feature>
<dbReference type="PANTHER" id="PTHR18945">
    <property type="entry name" value="NEUROTRANSMITTER GATED ION CHANNEL"/>
    <property type="match status" value="1"/>
</dbReference>
<protein>
    <recommendedName>
        <fullName evidence="6">Neurotransmitter-gated ion-channel ligand-binding domain-containing protein</fullName>
    </recommendedName>
</protein>
<dbReference type="GO" id="GO:0016020">
    <property type="term" value="C:membrane"/>
    <property type="evidence" value="ECO:0007669"/>
    <property type="project" value="UniProtKB-SubCell"/>
</dbReference>
<dbReference type="PRINTS" id="PR00252">
    <property type="entry name" value="NRIONCHANNEL"/>
</dbReference>
<evidence type="ECO:0000256" key="1">
    <source>
        <dbReference type="ARBA" id="ARBA00004141"/>
    </source>
</evidence>
<evidence type="ECO:0000313" key="8">
    <source>
        <dbReference type="Proteomes" id="UP001432027"/>
    </source>
</evidence>
<feature type="chain" id="PRO_5043091840" description="Neurotransmitter-gated ion-channel ligand-binding domain-containing protein" evidence="5">
    <location>
        <begin position="23"/>
        <end position="377"/>
    </location>
</feature>
<dbReference type="SUPFAM" id="SSF90112">
    <property type="entry name" value="Neurotransmitter-gated ion-channel transmembrane pore"/>
    <property type="match status" value="1"/>
</dbReference>
<dbReference type="PROSITE" id="PS00236">
    <property type="entry name" value="NEUROTR_ION_CHANNEL"/>
    <property type="match status" value="1"/>
</dbReference>
<dbReference type="Gene3D" id="1.20.58.390">
    <property type="entry name" value="Neurotransmitter-gated ion-channel transmembrane domain"/>
    <property type="match status" value="1"/>
</dbReference>
<dbReference type="InterPro" id="IPR018000">
    <property type="entry name" value="Neurotransmitter_ion_chnl_CS"/>
</dbReference>
<dbReference type="CDD" id="cd18989">
    <property type="entry name" value="LGIC_ECD_cation"/>
    <property type="match status" value="1"/>
</dbReference>
<evidence type="ECO:0000256" key="4">
    <source>
        <dbReference type="ARBA" id="ARBA00023136"/>
    </source>
</evidence>
<dbReference type="InterPro" id="IPR006201">
    <property type="entry name" value="Neur_channel"/>
</dbReference>
<dbReference type="InterPro" id="IPR038050">
    <property type="entry name" value="Neuro_actylchol_rec"/>
</dbReference>
<keyword evidence="5" id="KW-0406">Ion transport</keyword>